<proteinExistence type="predicted"/>
<organism evidence="1">
    <name type="scientific">Singulisphaera sp. Ch08</name>
    <dbReference type="NCBI Taxonomy" id="3120278"/>
    <lineage>
        <taxon>Bacteria</taxon>
        <taxon>Pseudomonadati</taxon>
        <taxon>Planctomycetota</taxon>
        <taxon>Planctomycetia</taxon>
        <taxon>Isosphaerales</taxon>
        <taxon>Isosphaeraceae</taxon>
        <taxon>Singulisphaera</taxon>
    </lineage>
</organism>
<sequence length="55" mass="5974">MLQFLVLTPCFAKGGEQFDDHLLEEGRITGQRRRGIGRGFKGDGAGVFAHALLDA</sequence>
<protein>
    <submittedName>
        <fullName evidence="1">Uncharacterized protein</fullName>
    </submittedName>
</protein>
<evidence type="ECO:0000313" key="1">
    <source>
        <dbReference type="EMBL" id="XBH01806.1"/>
    </source>
</evidence>
<dbReference type="EMBL" id="CP155447">
    <property type="protein sequence ID" value="XBH01806.1"/>
    <property type="molecule type" value="Genomic_DNA"/>
</dbReference>
<evidence type="ECO:0000313" key="2">
    <source>
        <dbReference type="EMBL" id="XBH05529.1"/>
    </source>
</evidence>
<reference evidence="1" key="1">
    <citation type="submission" date="2024-05" db="EMBL/GenBank/DDBJ databases">
        <title>Planctomycetes of the genus Singulisphaera possess chitinolytic capabilities.</title>
        <authorList>
            <person name="Ivanova A."/>
        </authorList>
    </citation>
    <scope>NUCLEOTIDE SEQUENCE</scope>
    <source>
        <strain evidence="1">Ch08T</strain>
    </source>
</reference>
<accession>A0AAU7C985</accession>
<name>A0AAU7C985_9BACT</name>
<dbReference type="RefSeq" id="WP_406694551.1">
    <property type="nucleotide sequence ID" value="NZ_CP155447.1"/>
</dbReference>
<dbReference type="AlphaFoldDB" id="A0AAU7C985"/>
<dbReference type="EMBL" id="CP155447">
    <property type="protein sequence ID" value="XBH05529.1"/>
    <property type="molecule type" value="Genomic_DNA"/>
</dbReference>
<gene>
    <name evidence="2" type="ORF">V5E97_05790</name>
    <name evidence="1" type="ORF">V5E97_26125</name>
</gene>